<gene>
    <name evidence="3" type="ordered locus">Swit_2527</name>
</gene>
<keyword evidence="4" id="KW-1185">Reference proteome</keyword>
<proteinExistence type="predicted"/>
<feature type="region of interest" description="Disordered" evidence="1">
    <location>
        <begin position="1"/>
        <end position="28"/>
    </location>
</feature>
<evidence type="ECO:0000313" key="4">
    <source>
        <dbReference type="Proteomes" id="UP000001989"/>
    </source>
</evidence>
<accession>A0A9J9LFB1</accession>
<keyword evidence="2" id="KW-1133">Transmembrane helix</keyword>
<feature type="transmembrane region" description="Helical" evidence="2">
    <location>
        <begin position="69"/>
        <end position="96"/>
    </location>
</feature>
<evidence type="ECO:0000313" key="3">
    <source>
        <dbReference type="EMBL" id="ABQ68886.1"/>
    </source>
</evidence>
<organism evidence="3 4">
    <name type="scientific">Rhizorhabdus wittichii (strain DSM 6014 / CCUG 31198 / JCM 15750 / NBRC 105917 / EY 4224 / RW1)</name>
    <name type="common">Sphingomonas wittichii</name>
    <dbReference type="NCBI Taxonomy" id="392499"/>
    <lineage>
        <taxon>Bacteria</taxon>
        <taxon>Pseudomonadati</taxon>
        <taxon>Pseudomonadota</taxon>
        <taxon>Alphaproteobacteria</taxon>
        <taxon>Sphingomonadales</taxon>
        <taxon>Sphingomonadaceae</taxon>
        <taxon>Rhizorhabdus</taxon>
    </lineage>
</organism>
<name>A0A9J9LFB1_RHIWR</name>
<dbReference type="KEGG" id="swi:Swit_2527"/>
<dbReference type="EMBL" id="CP000699">
    <property type="protein sequence ID" value="ABQ68886.1"/>
    <property type="molecule type" value="Genomic_DNA"/>
</dbReference>
<reference evidence="3 4" key="1">
    <citation type="journal article" date="2010" name="J. Bacteriol.">
        <title>Genome sequence of the dioxin-mineralizing bacterium Sphingomonas wittichii RW1.</title>
        <authorList>
            <person name="Miller T.R."/>
            <person name="Delcher A.L."/>
            <person name="Salzberg S.L."/>
            <person name="Saunders E."/>
            <person name="Detter J.C."/>
            <person name="Halden R.U."/>
        </authorList>
    </citation>
    <scope>NUCLEOTIDE SEQUENCE [LARGE SCALE GENOMIC DNA]</scope>
    <source>
        <strain evidence="4">DSM 6014 / CCUG 31198 / JCM 15750 / NBRC 105917 / EY 4224 / RW1</strain>
    </source>
</reference>
<keyword evidence="2" id="KW-0472">Membrane</keyword>
<evidence type="ECO:0000256" key="1">
    <source>
        <dbReference type="SAM" id="MobiDB-lite"/>
    </source>
</evidence>
<evidence type="ECO:0000256" key="2">
    <source>
        <dbReference type="SAM" id="Phobius"/>
    </source>
</evidence>
<dbReference type="AlphaFoldDB" id="A0A9J9LFB1"/>
<protein>
    <submittedName>
        <fullName evidence="3">Uncharacterized protein</fullName>
    </submittedName>
</protein>
<keyword evidence="2" id="KW-0812">Transmembrane</keyword>
<feature type="transmembrane region" description="Helical" evidence="2">
    <location>
        <begin position="42"/>
        <end position="63"/>
    </location>
</feature>
<dbReference type="Proteomes" id="UP000001989">
    <property type="component" value="Chromosome"/>
</dbReference>
<sequence length="120" mass="13073">MSPGPGRVDDPTFPPQMEAMTKPRNHLSDPQQAARAWLRFRWIMRWVIATAMLAVAAALFYLWMDGSPLTVAVVIATSAGVALSVLLAGALMALIFMSSGTGHDEDVARFEPEDDRRSGD</sequence>